<dbReference type="SUPFAM" id="SSF52058">
    <property type="entry name" value="L domain-like"/>
    <property type="match status" value="1"/>
</dbReference>
<comment type="caution">
    <text evidence="3">The sequence shown here is derived from an EMBL/GenBank/DDBJ whole genome shotgun (WGS) entry which is preliminary data.</text>
</comment>
<evidence type="ECO:0000313" key="4">
    <source>
        <dbReference type="Proteomes" id="UP000467841"/>
    </source>
</evidence>
<keyword evidence="4" id="KW-1185">Reference proteome</keyword>
<gene>
    <name evidence="3" type="ORF">MERR_LOCUS34646</name>
</gene>
<accession>A0A6D2JZX2</accession>
<organism evidence="3 4">
    <name type="scientific">Microthlaspi erraticum</name>
    <dbReference type="NCBI Taxonomy" id="1685480"/>
    <lineage>
        <taxon>Eukaryota</taxon>
        <taxon>Viridiplantae</taxon>
        <taxon>Streptophyta</taxon>
        <taxon>Embryophyta</taxon>
        <taxon>Tracheophyta</taxon>
        <taxon>Spermatophyta</taxon>
        <taxon>Magnoliopsida</taxon>
        <taxon>eudicotyledons</taxon>
        <taxon>Gunneridae</taxon>
        <taxon>Pentapetalae</taxon>
        <taxon>rosids</taxon>
        <taxon>malvids</taxon>
        <taxon>Brassicales</taxon>
        <taxon>Brassicaceae</taxon>
        <taxon>Coluteocarpeae</taxon>
        <taxon>Microthlaspi</taxon>
    </lineage>
</organism>
<dbReference type="PANTHER" id="PTHR15140:SF37">
    <property type="entry name" value="UBIQUITIN-LIKE DOMAIN-CONTAINING PROTEIN"/>
    <property type="match status" value="1"/>
</dbReference>
<dbReference type="InterPro" id="IPR055414">
    <property type="entry name" value="LRR_R13L4/SHOC2-like"/>
</dbReference>
<dbReference type="Gene3D" id="3.80.10.10">
    <property type="entry name" value="Ribonuclease Inhibitor"/>
    <property type="match status" value="2"/>
</dbReference>
<feature type="domain" description="Disease resistance R13L4/SHOC-2-like LRR" evidence="2">
    <location>
        <begin position="84"/>
        <end position="410"/>
    </location>
</feature>
<dbReference type="OrthoDB" id="646178at2759"/>
<sequence>MEELVKRNIVISERDVTTSRFETCQLHDMMREVCLLKAEEENFLQIVHEKSTAKSKAPCKSRRLAVHQCDKTFNVERKMNNPKLRSLLFINERWKEVRMCSSLFFDRLQLMRVLDLSRADFKGGKLPSTIGGLIHLRYLSLYMAHVTHLPSSMQNLKLLLYLNIDLRVKAGSSIYMPNFLKEMQELTYVYLPRILHDEVKMELGDLVNLEILHNFSTKNGSVRDLQGMTRLRELSIFLYRHKGFAMETLSSSLSELRDLESLRIQDYSPRKDKEGLVLDSINLKELDLSIYMPRLSDEQHIPSQLTTINLKNCRLEEDPMPVLEKLLHLKEIKLWERSFVGRRMVCLGGGFPQLQKLYLCGLDEWEEWIVEEGSMQLLHTLKIHQCEKLKELPDGLRFITSLKNLSVPLQNYRDFSQGGEDYHKIQQTPPVTLHVCKASPR</sequence>
<dbReference type="Pfam" id="PF23598">
    <property type="entry name" value="LRR_14"/>
    <property type="match status" value="1"/>
</dbReference>
<dbReference type="AlphaFoldDB" id="A0A6D2JZX2"/>
<dbReference type="InterPro" id="IPR032675">
    <property type="entry name" value="LRR_dom_sf"/>
</dbReference>
<dbReference type="Proteomes" id="UP000467841">
    <property type="component" value="Unassembled WGS sequence"/>
</dbReference>
<keyword evidence="1" id="KW-0677">Repeat</keyword>
<dbReference type="EMBL" id="CACVBM020001373">
    <property type="protein sequence ID" value="CAA7047411.1"/>
    <property type="molecule type" value="Genomic_DNA"/>
</dbReference>
<proteinExistence type="predicted"/>
<evidence type="ECO:0000256" key="1">
    <source>
        <dbReference type="ARBA" id="ARBA00022737"/>
    </source>
</evidence>
<name>A0A6D2JZX2_9BRAS</name>
<protein>
    <recommendedName>
        <fullName evidence="2">Disease resistance R13L4/SHOC-2-like LRR domain-containing protein</fullName>
    </recommendedName>
</protein>
<dbReference type="PANTHER" id="PTHR15140">
    <property type="entry name" value="TUBULIN-SPECIFIC CHAPERONE E"/>
    <property type="match status" value="1"/>
</dbReference>
<evidence type="ECO:0000313" key="3">
    <source>
        <dbReference type="EMBL" id="CAA7047411.1"/>
    </source>
</evidence>
<evidence type="ECO:0000259" key="2">
    <source>
        <dbReference type="Pfam" id="PF23598"/>
    </source>
</evidence>
<reference evidence="3" key="1">
    <citation type="submission" date="2020-01" db="EMBL/GenBank/DDBJ databases">
        <authorList>
            <person name="Mishra B."/>
        </authorList>
    </citation>
    <scope>NUCLEOTIDE SEQUENCE [LARGE SCALE GENOMIC DNA]</scope>
</reference>